<reference evidence="1" key="2">
    <citation type="submission" date="2023-04" db="EMBL/GenBank/DDBJ databases">
        <title>Paracnuella aquatica gen. nov., sp. nov., a member of the family Chitinophagaceae isolated from a hot spring.</title>
        <authorList>
            <person name="Wang C."/>
        </authorList>
    </citation>
    <scope>NUCLEOTIDE SEQUENCE</scope>
    <source>
        <strain evidence="1">LB-8</strain>
    </source>
</reference>
<accession>A0A9X2XWP8</accession>
<reference evidence="1" key="1">
    <citation type="submission" date="2022-09" db="EMBL/GenBank/DDBJ databases">
        <authorList>
            <person name="Yuan C."/>
            <person name="Ke Z."/>
        </authorList>
    </citation>
    <scope>NUCLEOTIDE SEQUENCE</scope>
    <source>
        <strain evidence="1">LB-8</strain>
    </source>
</reference>
<organism evidence="1 2">
    <name type="scientific">Paraflavisolibacter caeni</name>
    <dbReference type="NCBI Taxonomy" id="2982496"/>
    <lineage>
        <taxon>Bacteria</taxon>
        <taxon>Pseudomonadati</taxon>
        <taxon>Bacteroidota</taxon>
        <taxon>Chitinophagia</taxon>
        <taxon>Chitinophagales</taxon>
        <taxon>Chitinophagaceae</taxon>
        <taxon>Paraflavisolibacter</taxon>
    </lineage>
</organism>
<gene>
    <name evidence="1" type="ORF">OCK74_12365</name>
</gene>
<sequence length="117" mass="13784">MQQEKNLQKQQDLETLEQLIEQAGSGKNISEEQLHQLFIKYPNHAVQLVKKYMALRLQPAGSPLTKAYLFALCLDKMYHRKLQRFLVNPPADKLREKEFNRAIEVFEDQLLRQTTDN</sequence>
<protein>
    <submittedName>
        <fullName evidence="1">Uncharacterized protein</fullName>
    </submittedName>
</protein>
<proteinExistence type="predicted"/>
<name>A0A9X2XWP8_9BACT</name>
<dbReference type="AlphaFoldDB" id="A0A9X2XWP8"/>
<evidence type="ECO:0000313" key="2">
    <source>
        <dbReference type="Proteomes" id="UP001155483"/>
    </source>
</evidence>
<evidence type="ECO:0000313" key="1">
    <source>
        <dbReference type="EMBL" id="MCU7549917.1"/>
    </source>
</evidence>
<dbReference type="EMBL" id="JAOTIF010000008">
    <property type="protein sequence ID" value="MCU7549917.1"/>
    <property type="molecule type" value="Genomic_DNA"/>
</dbReference>
<dbReference type="RefSeq" id="WP_279297356.1">
    <property type="nucleotide sequence ID" value="NZ_JAOTIF010000008.1"/>
</dbReference>
<keyword evidence="2" id="KW-1185">Reference proteome</keyword>
<comment type="caution">
    <text evidence="1">The sequence shown here is derived from an EMBL/GenBank/DDBJ whole genome shotgun (WGS) entry which is preliminary data.</text>
</comment>
<dbReference type="Proteomes" id="UP001155483">
    <property type="component" value="Unassembled WGS sequence"/>
</dbReference>